<proteinExistence type="predicted"/>
<accession>A0A3R7KWT9</accession>
<comment type="caution">
    <text evidence="2">The sequence shown here is derived from an EMBL/GenBank/DDBJ whole genome shotgun (WGS) entry which is preliminary data.</text>
</comment>
<keyword evidence="2" id="KW-0456">Lyase</keyword>
<dbReference type="EC" id="4.6.1.1" evidence="2"/>
<dbReference type="SMART" id="SM00044">
    <property type="entry name" value="CYCc"/>
    <property type="match status" value="1"/>
</dbReference>
<dbReference type="Gene3D" id="3.30.70.1230">
    <property type="entry name" value="Nucleotide cyclase"/>
    <property type="match status" value="1"/>
</dbReference>
<dbReference type="PANTHER" id="PTHR43081">
    <property type="entry name" value="ADENYLATE CYCLASE, TERMINAL-DIFFERENTIATION SPECIFIC-RELATED"/>
    <property type="match status" value="1"/>
</dbReference>
<dbReference type="GO" id="GO:0004016">
    <property type="term" value="F:adenylate cyclase activity"/>
    <property type="evidence" value="ECO:0007669"/>
    <property type="project" value="UniProtKB-EC"/>
</dbReference>
<dbReference type="PANTHER" id="PTHR43081:SF1">
    <property type="entry name" value="ADENYLATE CYCLASE, TERMINAL-DIFFERENTIATION SPECIFIC"/>
    <property type="match status" value="1"/>
</dbReference>
<dbReference type="PROSITE" id="PS50125">
    <property type="entry name" value="GUANYLATE_CYCLASE_2"/>
    <property type="match status" value="1"/>
</dbReference>
<dbReference type="InterPro" id="IPR001054">
    <property type="entry name" value="A/G_cyclase"/>
</dbReference>
<dbReference type="OrthoDB" id="545384at2759"/>
<dbReference type="Pfam" id="PF00211">
    <property type="entry name" value="Guanylate_cyc"/>
    <property type="match status" value="1"/>
</dbReference>
<feature type="domain" description="Guanylate cyclase" evidence="1">
    <location>
        <begin position="55"/>
        <end position="193"/>
    </location>
</feature>
<evidence type="ECO:0000259" key="1">
    <source>
        <dbReference type="PROSITE" id="PS50125"/>
    </source>
</evidence>
<dbReference type="AlphaFoldDB" id="A0A3R7KWT9"/>
<dbReference type="GO" id="GO:0009190">
    <property type="term" value="P:cyclic nucleotide biosynthetic process"/>
    <property type="evidence" value="ECO:0007669"/>
    <property type="project" value="InterPro"/>
</dbReference>
<dbReference type="RefSeq" id="XP_029227360.1">
    <property type="nucleotide sequence ID" value="XM_029372516.1"/>
</dbReference>
<evidence type="ECO:0000313" key="2">
    <source>
        <dbReference type="EMBL" id="RNF15039.1"/>
    </source>
</evidence>
<reference evidence="2 3" key="1">
    <citation type="journal article" date="2018" name="BMC Genomics">
        <title>Genomic comparison of Trypanosoma conorhini and Trypanosoma rangeli to Trypanosoma cruzi strains of high and low virulence.</title>
        <authorList>
            <person name="Bradwell K.R."/>
            <person name="Koparde V.N."/>
            <person name="Matveyev A.V."/>
            <person name="Serrano M.G."/>
            <person name="Alves J.M."/>
            <person name="Parikh H."/>
            <person name="Huang B."/>
            <person name="Lee V."/>
            <person name="Espinosa-Alvarez O."/>
            <person name="Ortiz P.A."/>
            <person name="Costa-Martins A.G."/>
            <person name="Teixeira M.M."/>
            <person name="Buck G.A."/>
        </authorList>
    </citation>
    <scope>NUCLEOTIDE SEQUENCE [LARGE SCALE GENOMIC DNA]</scope>
    <source>
        <strain evidence="2 3">025E</strain>
    </source>
</reference>
<dbReference type="Proteomes" id="UP000284403">
    <property type="component" value="Unassembled WGS sequence"/>
</dbReference>
<dbReference type="GO" id="GO:0035556">
    <property type="term" value="P:intracellular signal transduction"/>
    <property type="evidence" value="ECO:0007669"/>
    <property type="project" value="InterPro"/>
</dbReference>
<dbReference type="InterPro" id="IPR050697">
    <property type="entry name" value="Adenylyl/Guanylyl_Cyclase_3/4"/>
</dbReference>
<evidence type="ECO:0000313" key="3">
    <source>
        <dbReference type="Proteomes" id="UP000284403"/>
    </source>
</evidence>
<name>A0A3R7KWT9_9TRYP</name>
<dbReference type="InterPro" id="IPR029787">
    <property type="entry name" value="Nucleotide_cyclase"/>
</dbReference>
<gene>
    <name evidence="2" type="ORF">Tco025E_05623</name>
</gene>
<sequence length="283" mass="31306">MYACHHFLEDKWSALMESRFRWVWGIVMEKMSAGMERMLTGTSSVRAPDGSEPFCLLFASIEGGTELWAKNAAVMGAAITKYHAMVRSIIALYDAYEVKVMGDSFMIACVNIVVGMKIALAIQLESMRAVPIVPGFTMLENPQGGGDPSCWRREGLRVRVAVQHCVDVVASYDAIHQRYDYYGPSVNCCSSMLPVACGGEILLSKESFSALEAMPAYKGEPCPWDLRQLEVHSFHTDPRGMDEFISVSDVGPVELQGMPEPVHLLSITPKSLSGRRFRNVKVA</sequence>
<keyword evidence="3" id="KW-1185">Reference proteome</keyword>
<dbReference type="GeneID" id="40319234"/>
<dbReference type="EMBL" id="MKKU01000341">
    <property type="protein sequence ID" value="RNF15039.1"/>
    <property type="molecule type" value="Genomic_DNA"/>
</dbReference>
<organism evidence="2 3">
    <name type="scientific">Trypanosoma conorhini</name>
    <dbReference type="NCBI Taxonomy" id="83891"/>
    <lineage>
        <taxon>Eukaryota</taxon>
        <taxon>Discoba</taxon>
        <taxon>Euglenozoa</taxon>
        <taxon>Kinetoplastea</taxon>
        <taxon>Metakinetoplastina</taxon>
        <taxon>Trypanosomatida</taxon>
        <taxon>Trypanosomatidae</taxon>
        <taxon>Trypanosoma</taxon>
    </lineage>
</organism>
<dbReference type="SUPFAM" id="SSF55073">
    <property type="entry name" value="Nucleotide cyclase"/>
    <property type="match status" value="1"/>
</dbReference>
<protein>
    <submittedName>
        <fullName evidence="2">Adenylate cyclase-like protein</fullName>
        <ecNumber evidence="2">4.6.1.1</ecNumber>
    </submittedName>
</protein>